<feature type="domain" description="Aminomethyltransferase C-terminal" evidence="4">
    <location>
        <begin position="295"/>
        <end position="369"/>
    </location>
</feature>
<proteinExistence type="predicted"/>
<dbReference type="InterPro" id="IPR029043">
    <property type="entry name" value="GcvT/YgfZ_C"/>
</dbReference>
<dbReference type="EC" id="2.1.2.10" evidence="5"/>
<keyword evidence="1" id="KW-0032">Aminotransferase</keyword>
<evidence type="ECO:0000256" key="1">
    <source>
        <dbReference type="ARBA" id="ARBA00022576"/>
    </source>
</evidence>
<evidence type="ECO:0000259" key="3">
    <source>
        <dbReference type="Pfam" id="PF01571"/>
    </source>
</evidence>
<evidence type="ECO:0000259" key="4">
    <source>
        <dbReference type="Pfam" id="PF08669"/>
    </source>
</evidence>
<dbReference type="EMBL" id="JANUCT010000012">
    <property type="protein sequence ID" value="MCS3903832.1"/>
    <property type="molecule type" value="Genomic_DNA"/>
</dbReference>
<dbReference type="SUPFAM" id="SSF103025">
    <property type="entry name" value="Folate-binding domain"/>
    <property type="match status" value="1"/>
</dbReference>
<dbReference type="GO" id="GO:0008483">
    <property type="term" value="F:transaminase activity"/>
    <property type="evidence" value="ECO:0007669"/>
    <property type="project" value="UniProtKB-KW"/>
</dbReference>
<dbReference type="Gene3D" id="3.30.1360.120">
    <property type="entry name" value="Probable tRNA modification gtpase trme, domain 1"/>
    <property type="match status" value="1"/>
</dbReference>
<keyword evidence="6" id="KW-1185">Reference proteome</keyword>
<dbReference type="AlphaFoldDB" id="A0AAE3HML6"/>
<dbReference type="GO" id="GO:0004047">
    <property type="term" value="F:aminomethyltransferase activity"/>
    <property type="evidence" value="ECO:0007669"/>
    <property type="project" value="UniProtKB-EC"/>
</dbReference>
<organism evidence="5 6">
    <name type="scientific">Methylohalomonas lacus</name>
    <dbReference type="NCBI Taxonomy" id="398773"/>
    <lineage>
        <taxon>Bacteria</taxon>
        <taxon>Pseudomonadati</taxon>
        <taxon>Pseudomonadota</taxon>
        <taxon>Gammaproteobacteria</taxon>
        <taxon>Methylohalomonadales</taxon>
        <taxon>Methylohalomonadaceae</taxon>
        <taxon>Methylohalomonas</taxon>
    </lineage>
</organism>
<dbReference type="InterPro" id="IPR006222">
    <property type="entry name" value="GCVT_N"/>
</dbReference>
<keyword evidence="5" id="KW-0808">Transferase</keyword>
<evidence type="ECO:0000313" key="6">
    <source>
        <dbReference type="Proteomes" id="UP001204445"/>
    </source>
</evidence>
<name>A0AAE3HML6_9GAMM</name>
<dbReference type="Proteomes" id="UP001204445">
    <property type="component" value="Unassembled WGS sequence"/>
</dbReference>
<comment type="caution">
    <text evidence="5">The sequence shown here is derived from an EMBL/GenBank/DDBJ whole genome shotgun (WGS) entry which is preliminary data.</text>
</comment>
<dbReference type="PANTHER" id="PTHR43757:SF2">
    <property type="entry name" value="AMINOMETHYLTRANSFERASE, MITOCHONDRIAL"/>
    <property type="match status" value="1"/>
</dbReference>
<evidence type="ECO:0000256" key="2">
    <source>
        <dbReference type="PIRSR" id="PIRSR006487-1"/>
    </source>
</evidence>
<dbReference type="SUPFAM" id="SSF101790">
    <property type="entry name" value="Aminomethyltransferase beta-barrel domain"/>
    <property type="match status" value="1"/>
</dbReference>
<dbReference type="RefSeq" id="WP_259055807.1">
    <property type="nucleotide sequence ID" value="NZ_JANUCT010000012.1"/>
</dbReference>
<reference evidence="5" key="1">
    <citation type="submission" date="2022-08" db="EMBL/GenBank/DDBJ databases">
        <title>Genomic Encyclopedia of Type Strains, Phase III (KMG-III): the genomes of soil and plant-associated and newly described type strains.</title>
        <authorList>
            <person name="Whitman W."/>
        </authorList>
    </citation>
    <scope>NUCLEOTIDE SEQUENCE</scope>
    <source>
        <strain evidence="5">HMT 1</strain>
    </source>
</reference>
<evidence type="ECO:0000313" key="5">
    <source>
        <dbReference type="EMBL" id="MCS3903832.1"/>
    </source>
</evidence>
<dbReference type="Pfam" id="PF08669">
    <property type="entry name" value="GCV_T_C"/>
    <property type="match status" value="1"/>
</dbReference>
<dbReference type="PANTHER" id="PTHR43757">
    <property type="entry name" value="AMINOMETHYLTRANSFERASE"/>
    <property type="match status" value="1"/>
</dbReference>
<feature type="binding site" evidence="2">
    <location>
        <position position="196"/>
    </location>
    <ligand>
        <name>substrate</name>
    </ligand>
</feature>
<feature type="domain" description="GCVT N-terminal" evidence="3">
    <location>
        <begin position="9"/>
        <end position="263"/>
    </location>
</feature>
<dbReference type="Pfam" id="PF01571">
    <property type="entry name" value="GCV_T"/>
    <property type="match status" value="1"/>
</dbReference>
<dbReference type="InterPro" id="IPR027266">
    <property type="entry name" value="TrmE/GcvT-like"/>
</dbReference>
<accession>A0AAE3HML6</accession>
<gene>
    <name evidence="5" type="ORF">J2T55_001864</name>
</gene>
<dbReference type="InterPro" id="IPR013977">
    <property type="entry name" value="GcvT_C"/>
</dbReference>
<sequence>MSELRPNALYSRHKELGATFEEPLWNMGVPWLYNTDPDDEHVAVRTRVGLWDVTCLQVINISGPDALEVLNAMQAADMSVLKPGQSKLGCLCDENGAISDDFLVYRDAEDEYRATHGDGDAEERLAEYAKGKNVQISRDKDVHVLSVQGPKSLDLLSPYVKMELAELPYFHHRKTQLFGRDVLISRAGYSHERGYEIFCSSEDAPDLWDTILDEGAEFGIMPCSFTCLDLCRVEAGLLFYPFDMPEGDTTPWELGMSWAVDFQTKSWDVDIERDEFRGKKALQEKQNKPRFFQTGIICDSDKAVAEGAKLVADGKEVGVVTTPAYSRYLMQSLALVHLKPDYAEPGTAVDVQSDDFTCKARVSKPPFYDPLRLRQQGK</sequence>
<protein>
    <submittedName>
        <fullName evidence="5">Aminomethyltransferase</fullName>
        <ecNumber evidence="5">2.1.2.10</ecNumber>
    </submittedName>
</protein>
<dbReference type="PIRSF" id="PIRSF006487">
    <property type="entry name" value="GcvT"/>
    <property type="match status" value="1"/>
</dbReference>
<dbReference type="InterPro" id="IPR028896">
    <property type="entry name" value="GcvT/YgfZ/DmdA"/>
</dbReference>